<evidence type="ECO:0000256" key="9">
    <source>
        <dbReference type="HAMAP-Rule" id="MF_00303"/>
    </source>
</evidence>
<dbReference type="SUPFAM" id="SSF109998">
    <property type="entry name" value="Triger factor/SurA peptide-binding domain-like"/>
    <property type="match status" value="1"/>
</dbReference>
<dbReference type="InterPro" id="IPR046357">
    <property type="entry name" value="PPIase_dom_sf"/>
</dbReference>
<dbReference type="SUPFAM" id="SSF102735">
    <property type="entry name" value="Trigger factor ribosome-binding domain"/>
    <property type="match status" value="1"/>
</dbReference>
<dbReference type="InterPro" id="IPR036611">
    <property type="entry name" value="Trigger_fac_ribosome-bd_sf"/>
</dbReference>
<dbReference type="AlphaFoldDB" id="A0A0F3H2D0"/>
<dbReference type="GO" id="GO:0005737">
    <property type="term" value="C:cytoplasm"/>
    <property type="evidence" value="ECO:0007669"/>
    <property type="project" value="UniProtKB-SubCell"/>
</dbReference>
<evidence type="ECO:0000256" key="8">
    <source>
        <dbReference type="ARBA" id="ARBA00029986"/>
    </source>
</evidence>
<dbReference type="PIRSF" id="PIRSF003095">
    <property type="entry name" value="Trigger_factor"/>
    <property type="match status" value="1"/>
</dbReference>
<name>A0A0F3H2D0_9BACT</name>
<dbReference type="InterPro" id="IPR037041">
    <property type="entry name" value="Trigger_fac_C_sf"/>
</dbReference>
<dbReference type="Pfam" id="PF05697">
    <property type="entry name" value="Trigger_N"/>
    <property type="match status" value="1"/>
</dbReference>
<comment type="catalytic activity">
    <reaction evidence="1 9">
        <text>[protein]-peptidylproline (omega=180) = [protein]-peptidylproline (omega=0)</text>
        <dbReference type="Rhea" id="RHEA:16237"/>
        <dbReference type="Rhea" id="RHEA-COMP:10747"/>
        <dbReference type="Rhea" id="RHEA-COMP:10748"/>
        <dbReference type="ChEBI" id="CHEBI:83833"/>
        <dbReference type="ChEBI" id="CHEBI:83834"/>
        <dbReference type="EC" id="5.2.1.8"/>
    </reaction>
</comment>
<comment type="subcellular location">
    <subcellularLocation>
        <location evidence="9">Cytoplasm</location>
    </subcellularLocation>
    <text evidence="9">About half TF is bound to the ribosome near the polypeptide exit tunnel while the other half is free in the cytoplasm.</text>
</comment>
<evidence type="ECO:0000259" key="10">
    <source>
        <dbReference type="Pfam" id="PF05697"/>
    </source>
</evidence>
<keyword evidence="13" id="KW-1185">Reference proteome</keyword>
<organism evidence="12 13">
    <name type="scientific">Candidatus Magnetobacterium bavaricum</name>
    <dbReference type="NCBI Taxonomy" id="29290"/>
    <lineage>
        <taxon>Bacteria</taxon>
        <taxon>Pseudomonadati</taxon>
        <taxon>Nitrospirota</taxon>
        <taxon>Thermodesulfovibrionia</taxon>
        <taxon>Thermodesulfovibrionales</taxon>
        <taxon>Candidatus Magnetobacteriaceae</taxon>
        <taxon>Candidatus Magnetobacterium</taxon>
    </lineage>
</organism>
<sequence length="415" mass="47126">MNSLVEDISVTRKRITIEATAAELEGEIQKSLQHVRSKARMSGFRPGKAPMSLIEKRYRRDVETEVLDRLIPDYYVSTIKSKGLSPLTPPIVESRDYQSKGDLKFVCYIEVRPTIEGLVYEGLPIEPIITQISDEDVQRQLKLLAGNRSTYIPVDRPIRVDDLLMVAMEDIKTARVYDEQYYKIAPEEAADALSTALLGKNKNDTVEIQLTLSPGFPVKELAGKTAHLRVTVKDIKELSVAEVDDELAKELGVDTLDELKVKVRESLEKYSQEGETKKQKAELVRSIVEKYDFELPELALASELDTIVQQAKTQPAFRELSDEQLRQRFNDDAKESFKTKVIIDLIGEKENVTVTEEDMKQRLREIAYASSMSLEALVQYYSSVEGSLEMLRYTLFREKVVDLIYSKAKTTEGGQ</sequence>
<dbReference type="EMBL" id="LACI01000322">
    <property type="protein sequence ID" value="KJU87103.1"/>
    <property type="molecule type" value="Genomic_DNA"/>
</dbReference>
<protein>
    <recommendedName>
        <fullName evidence="4 9">Trigger factor</fullName>
        <shortName evidence="9">TF</shortName>
        <ecNumber evidence="3 9">5.2.1.8</ecNumber>
    </recommendedName>
    <alternativeName>
        <fullName evidence="8 9">PPIase</fullName>
    </alternativeName>
</protein>
<dbReference type="InterPro" id="IPR008881">
    <property type="entry name" value="Trigger_fac_ribosome-bd_bac"/>
</dbReference>
<evidence type="ECO:0000256" key="5">
    <source>
        <dbReference type="ARBA" id="ARBA00023110"/>
    </source>
</evidence>
<feature type="domain" description="Trigger factor C-terminal" evidence="11">
    <location>
        <begin position="255"/>
        <end position="404"/>
    </location>
</feature>
<dbReference type="NCBIfam" id="TIGR00115">
    <property type="entry name" value="tig"/>
    <property type="match status" value="1"/>
</dbReference>
<dbReference type="InterPro" id="IPR005215">
    <property type="entry name" value="Trig_fac"/>
</dbReference>
<evidence type="ECO:0000256" key="1">
    <source>
        <dbReference type="ARBA" id="ARBA00000971"/>
    </source>
</evidence>
<evidence type="ECO:0000256" key="4">
    <source>
        <dbReference type="ARBA" id="ARBA00016902"/>
    </source>
</evidence>
<comment type="similarity">
    <text evidence="2 9">Belongs to the FKBP-type PPIase family. Tig subfamily.</text>
</comment>
<feature type="domain" description="Trigger factor ribosome-binding bacterial" evidence="10">
    <location>
        <begin position="1"/>
        <end position="142"/>
    </location>
</feature>
<dbReference type="SUPFAM" id="SSF54534">
    <property type="entry name" value="FKBP-like"/>
    <property type="match status" value="1"/>
</dbReference>
<comment type="caution">
    <text evidence="12">The sequence shown here is derived from an EMBL/GenBank/DDBJ whole genome shotgun (WGS) entry which is preliminary data.</text>
</comment>
<proteinExistence type="inferred from homology"/>
<dbReference type="Gene3D" id="3.10.50.40">
    <property type="match status" value="1"/>
</dbReference>
<evidence type="ECO:0000256" key="6">
    <source>
        <dbReference type="ARBA" id="ARBA00023186"/>
    </source>
</evidence>
<keyword evidence="9" id="KW-0963">Cytoplasm</keyword>
<evidence type="ECO:0000256" key="3">
    <source>
        <dbReference type="ARBA" id="ARBA00013194"/>
    </source>
</evidence>
<evidence type="ECO:0000313" key="13">
    <source>
        <dbReference type="Proteomes" id="UP000033423"/>
    </source>
</evidence>
<gene>
    <name evidence="9" type="primary">tig</name>
    <name evidence="12" type="ORF">MBAV_000707</name>
</gene>
<dbReference type="HAMAP" id="MF_00303">
    <property type="entry name" value="Trigger_factor_Tig"/>
    <property type="match status" value="1"/>
</dbReference>
<dbReference type="Gene3D" id="3.30.70.1050">
    <property type="entry name" value="Trigger factor ribosome-binding domain"/>
    <property type="match status" value="1"/>
</dbReference>
<dbReference type="GO" id="GO:0015031">
    <property type="term" value="P:protein transport"/>
    <property type="evidence" value="ECO:0007669"/>
    <property type="project" value="UniProtKB-UniRule"/>
</dbReference>
<keyword evidence="6 9" id="KW-0143">Chaperone</keyword>
<accession>A0A0F3H2D0</accession>
<keyword evidence="9" id="KW-0132">Cell division</keyword>
<keyword evidence="7 9" id="KW-0413">Isomerase</keyword>
<keyword evidence="5 9" id="KW-0697">Rotamase</keyword>
<dbReference type="InterPro" id="IPR008880">
    <property type="entry name" value="Trigger_fac_C"/>
</dbReference>
<dbReference type="Gene3D" id="1.10.3120.10">
    <property type="entry name" value="Trigger factor, C-terminal domain"/>
    <property type="match status" value="1"/>
</dbReference>
<comment type="function">
    <text evidence="9">Involved in protein export. Acts as a chaperone by maintaining the newly synthesized protein in an open conformation. Functions as a peptidyl-prolyl cis-trans isomerase.</text>
</comment>
<dbReference type="Pfam" id="PF05698">
    <property type="entry name" value="Trigger_C"/>
    <property type="match status" value="1"/>
</dbReference>
<dbReference type="GO" id="GO:0003755">
    <property type="term" value="F:peptidyl-prolyl cis-trans isomerase activity"/>
    <property type="evidence" value="ECO:0007669"/>
    <property type="project" value="UniProtKB-UniRule"/>
</dbReference>
<dbReference type="EC" id="5.2.1.8" evidence="3 9"/>
<dbReference type="InterPro" id="IPR027304">
    <property type="entry name" value="Trigger_fact/SurA_dom_sf"/>
</dbReference>
<dbReference type="GO" id="GO:0051301">
    <property type="term" value="P:cell division"/>
    <property type="evidence" value="ECO:0007669"/>
    <property type="project" value="UniProtKB-KW"/>
</dbReference>
<comment type="domain">
    <text evidence="9">Consists of 3 domains; the N-terminus binds the ribosome, the middle domain has PPIase activity, while the C-terminus has intrinsic chaperone activity on its own.</text>
</comment>
<evidence type="ECO:0000259" key="11">
    <source>
        <dbReference type="Pfam" id="PF05698"/>
    </source>
</evidence>
<evidence type="ECO:0000313" key="12">
    <source>
        <dbReference type="EMBL" id="KJU87103.1"/>
    </source>
</evidence>
<dbReference type="PATRIC" id="fig|29290.4.peg.932"/>
<keyword evidence="9" id="KW-0131">Cell cycle</keyword>
<dbReference type="GO" id="GO:0006457">
    <property type="term" value="P:protein folding"/>
    <property type="evidence" value="ECO:0007669"/>
    <property type="project" value="UniProtKB-UniRule"/>
</dbReference>
<evidence type="ECO:0000256" key="2">
    <source>
        <dbReference type="ARBA" id="ARBA00005464"/>
    </source>
</evidence>
<evidence type="ECO:0000256" key="7">
    <source>
        <dbReference type="ARBA" id="ARBA00023235"/>
    </source>
</evidence>
<dbReference type="Proteomes" id="UP000033423">
    <property type="component" value="Unassembled WGS sequence"/>
</dbReference>
<reference evidence="12 13" key="1">
    <citation type="submission" date="2015-02" db="EMBL/GenBank/DDBJ databases">
        <title>Single-cell genomics of uncultivated deep-branching MTB reveals a conserved set of magnetosome genes.</title>
        <authorList>
            <person name="Kolinko S."/>
            <person name="Richter M."/>
            <person name="Glockner F.O."/>
            <person name="Brachmann A."/>
            <person name="Schuler D."/>
        </authorList>
    </citation>
    <scope>NUCLEOTIDE SEQUENCE [LARGE SCALE GENOMIC DNA]</scope>
    <source>
        <strain evidence="12">TM-1</strain>
    </source>
</reference>